<feature type="compositionally biased region" description="Low complexity" evidence="1">
    <location>
        <begin position="38"/>
        <end position="63"/>
    </location>
</feature>
<dbReference type="OrthoDB" id="10626994at2759"/>
<accession>E4Y386</accession>
<sequence>LTYTANWSVPRRFKFFNGTINSDSTSENDFRRTRSRSESSSASSKASSTNRKNSQSSRVIRIRSSSEETVVAEKYGNFEKNNQDIERWEDILAEPAVNLIRIPKYSHDKIEYVRDILRKHNHIPQTQTSVRYDKTTTESETSSSSSNPDDEQLRQIDMLL</sequence>
<feature type="region of interest" description="Disordered" evidence="1">
    <location>
        <begin position="124"/>
        <end position="160"/>
    </location>
</feature>
<protein>
    <submittedName>
        <fullName evidence="2">Uncharacterized protein</fullName>
    </submittedName>
</protein>
<feature type="compositionally biased region" description="Basic and acidic residues" evidence="1">
    <location>
        <begin position="28"/>
        <end position="37"/>
    </location>
</feature>
<dbReference type="Proteomes" id="UP000001307">
    <property type="component" value="Unassembled WGS sequence"/>
</dbReference>
<name>E4Y386_OIKDI</name>
<feature type="region of interest" description="Disordered" evidence="1">
    <location>
        <begin position="24"/>
        <end position="66"/>
    </location>
</feature>
<dbReference type="EMBL" id="FN654064">
    <property type="protein sequence ID" value="CBY16302.1"/>
    <property type="molecule type" value="Genomic_DNA"/>
</dbReference>
<evidence type="ECO:0000256" key="1">
    <source>
        <dbReference type="SAM" id="MobiDB-lite"/>
    </source>
</evidence>
<organism evidence="2">
    <name type="scientific">Oikopleura dioica</name>
    <name type="common">Tunicate</name>
    <dbReference type="NCBI Taxonomy" id="34765"/>
    <lineage>
        <taxon>Eukaryota</taxon>
        <taxon>Metazoa</taxon>
        <taxon>Chordata</taxon>
        <taxon>Tunicata</taxon>
        <taxon>Appendicularia</taxon>
        <taxon>Copelata</taxon>
        <taxon>Oikopleuridae</taxon>
        <taxon>Oikopleura</taxon>
    </lineage>
</organism>
<evidence type="ECO:0000313" key="3">
    <source>
        <dbReference type="Proteomes" id="UP000001307"/>
    </source>
</evidence>
<gene>
    <name evidence="2" type="ORF">GSOID_T00001434001</name>
</gene>
<dbReference type="AlphaFoldDB" id="E4Y386"/>
<dbReference type="InParanoid" id="E4Y386"/>
<proteinExistence type="predicted"/>
<feature type="non-terminal residue" evidence="2">
    <location>
        <position position="1"/>
    </location>
</feature>
<keyword evidence="3" id="KW-1185">Reference proteome</keyword>
<reference evidence="2" key="1">
    <citation type="journal article" date="2010" name="Science">
        <title>Plasticity of animal genome architecture unmasked by rapid evolution of a pelagic tunicate.</title>
        <authorList>
            <person name="Denoeud F."/>
            <person name="Henriet S."/>
            <person name="Mungpakdee S."/>
            <person name="Aury J.M."/>
            <person name="Da Silva C."/>
            <person name="Brinkmann H."/>
            <person name="Mikhaleva J."/>
            <person name="Olsen L.C."/>
            <person name="Jubin C."/>
            <person name="Canestro C."/>
            <person name="Bouquet J.M."/>
            <person name="Danks G."/>
            <person name="Poulain J."/>
            <person name="Campsteijn C."/>
            <person name="Adamski M."/>
            <person name="Cross I."/>
            <person name="Yadetie F."/>
            <person name="Muffato M."/>
            <person name="Louis A."/>
            <person name="Butcher S."/>
            <person name="Tsagkogeorga G."/>
            <person name="Konrad A."/>
            <person name="Singh S."/>
            <person name="Jensen M.F."/>
            <person name="Cong E.H."/>
            <person name="Eikeseth-Otteraa H."/>
            <person name="Noel B."/>
            <person name="Anthouard V."/>
            <person name="Porcel B.M."/>
            <person name="Kachouri-Lafond R."/>
            <person name="Nishino A."/>
            <person name="Ugolini M."/>
            <person name="Chourrout P."/>
            <person name="Nishida H."/>
            <person name="Aasland R."/>
            <person name="Huzurbazar S."/>
            <person name="Westhof E."/>
            <person name="Delsuc F."/>
            <person name="Lehrach H."/>
            <person name="Reinhardt R."/>
            <person name="Weissenbach J."/>
            <person name="Roy S.W."/>
            <person name="Artiguenave F."/>
            <person name="Postlethwait J.H."/>
            <person name="Manak J.R."/>
            <person name="Thompson E.M."/>
            <person name="Jaillon O."/>
            <person name="Du Pasquier L."/>
            <person name="Boudinot P."/>
            <person name="Liberles D.A."/>
            <person name="Volff J.N."/>
            <person name="Philippe H."/>
            <person name="Lenhard B."/>
            <person name="Roest Crollius H."/>
            <person name="Wincker P."/>
            <person name="Chourrout D."/>
        </authorList>
    </citation>
    <scope>NUCLEOTIDE SEQUENCE [LARGE SCALE GENOMIC DNA]</scope>
</reference>
<evidence type="ECO:0000313" key="2">
    <source>
        <dbReference type="EMBL" id="CBY16302.1"/>
    </source>
</evidence>